<keyword evidence="6 7" id="KW-0975">Bacterial flagellum</keyword>
<dbReference type="PRINTS" id="PR01005">
    <property type="entry name" value="FLGHOOKAP1"/>
</dbReference>
<proteinExistence type="inferred from homology"/>
<dbReference type="GO" id="GO:0005576">
    <property type="term" value="C:extracellular region"/>
    <property type="evidence" value="ECO:0007669"/>
    <property type="project" value="UniProtKB-SubCell"/>
</dbReference>
<evidence type="ECO:0000256" key="5">
    <source>
        <dbReference type="ARBA" id="ARBA00022525"/>
    </source>
</evidence>
<keyword evidence="11" id="KW-0969">Cilium</keyword>
<sequence length="454" mass="48833">MNMINTAYSGLQTAQMGMNVTAMNVANMLTPGYSRQGIVQSAVGPYGTAQVGNGVQVDSIRRISSQYLVSQVWHTSSQASYYQINQQYFSALEQVIGNDSTSISNGLDDFFSALSELTTQPESPALRQQFLNQSRALATRFNNTQDMINSQRTSINSQRDATVSQVNTLTTGIAEYNQKIAAMESAGGNSSVLRDQRDELVRELSLLTEVNVVEDSQGYYNVSMKSGQPLVSGTTAGQMSSSRDENGLPVLSLQFADHHFPLPPSPGGQLGALYDYETGTLNAMETAQQGMAEALAQQVNEQLAQGYDLNGNPGKPLFSFDPGNPAGMLQVNTLSPDELALSGAPAEPGNGDNLQFLLAIQEKKMDLPGLGNMSLAEGSAAMVSTLGIASRNNQTELTASLTILEQALQQRDNLSAVNQDEEAINLQIYMQAYQSNMKVISAGNQLFSDLLGLF</sequence>
<evidence type="ECO:0000259" key="9">
    <source>
        <dbReference type="Pfam" id="PF06429"/>
    </source>
</evidence>
<dbReference type="Pfam" id="PF22638">
    <property type="entry name" value="FlgK_D1"/>
    <property type="match status" value="1"/>
</dbReference>
<feature type="domain" description="Flagellar basal body rod protein N-terminal" evidence="8">
    <location>
        <begin position="4"/>
        <end position="33"/>
    </location>
</feature>
<evidence type="ECO:0000256" key="7">
    <source>
        <dbReference type="RuleBase" id="RU362065"/>
    </source>
</evidence>
<keyword evidence="11" id="KW-0966">Cell projection</keyword>
<evidence type="ECO:0000256" key="6">
    <source>
        <dbReference type="ARBA" id="ARBA00023143"/>
    </source>
</evidence>
<feature type="domain" description="Flagellar basal-body/hook protein C-terminal" evidence="9">
    <location>
        <begin position="410"/>
        <end position="452"/>
    </location>
</feature>
<protein>
    <recommendedName>
        <fullName evidence="4 7">Flagellar hook-associated protein 1</fullName>
        <shortName evidence="7">HAP1</shortName>
    </recommendedName>
</protein>
<dbReference type="STRING" id="1691903.A9B99_06330"/>
<dbReference type="PANTHER" id="PTHR30033">
    <property type="entry name" value="FLAGELLAR HOOK-ASSOCIATED PROTEIN 1"/>
    <property type="match status" value="1"/>
</dbReference>
<evidence type="ECO:0000256" key="4">
    <source>
        <dbReference type="ARBA" id="ARBA00016244"/>
    </source>
</evidence>
<organism evidence="11 12">
    <name type="scientific">Mangrovibacter phragmitis</name>
    <dbReference type="NCBI Taxonomy" id="1691903"/>
    <lineage>
        <taxon>Bacteria</taxon>
        <taxon>Pseudomonadati</taxon>
        <taxon>Pseudomonadota</taxon>
        <taxon>Gammaproteobacteria</taxon>
        <taxon>Enterobacterales</taxon>
        <taxon>Enterobacteriaceae</taxon>
        <taxon>Mangrovibacter</taxon>
    </lineage>
</organism>
<evidence type="ECO:0000256" key="3">
    <source>
        <dbReference type="ARBA" id="ARBA00009677"/>
    </source>
</evidence>
<feature type="domain" description="Flagellar hook-associated protein FlgK helical" evidence="10">
    <location>
        <begin position="90"/>
        <end position="318"/>
    </location>
</feature>
<gene>
    <name evidence="7" type="primary">flgK</name>
    <name evidence="11" type="ORF">A9B99_06330</name>
</gene>
<name>A0A1B7L3F3_9ENTR</name>
<dbReference type="InterPro" id="IPR010930">
    <property type="entry name" value="Flg_bb/hook_C_dom"/>
</dbReference>
<evidence type="ECO:0000313" key="11">
    <source>
        <dbReference type="EMBL" id="OAT76929.1"/>
    </source>
</evidence>
<dbReference type="GO" id="GO:0009424">
    <property type="term" value="C:bacterial-type flagellum hook"/>
    <property type="evidence" value="ECO:0007669"/>
    <property type="project" value="UniProtKB-UniRule"/>
</dbReference>
<evidence type="ECO:0000313" key="12">
    <source>
        <dbReference type="Proteomes" id="UP000078225"/>
    </source>
</evidence>
<evidence type="ECO:0000256" key="2">
    <source>
        <dbReference type="ARBA" id="ARBA00004613"/>
    </source>
</evidence>
<accession>A0A1B7L3F3</accession>
<dbReference type="GO" id="GO:0044780">
    <property type="term" value="P:bacterial-type flagellum assembly"/>
    <property type="evidence" value="ECO:0007669"/>
    <property type="project" value="InterPro"/>
</dbReference>
<dbReference type="PANTHER" id="PTHR30033:SF1">
    <property type="entry name" value="FLAGELLAR HOOK-ASSOCIATED PROTEIN 1"/>
    <property type="match status" value="1"/>
</dbReference>
<keyword evidence="11" id="KW-0282">Flagellum</keyword>
<dbReference type="InterPro" id="IPR002371">
    <property type="entry name" value="FlgK"/>
</dbReference>
<dbReference type="RefSeq" id="WP_064597398.1">
    <property type="nucleotide sequence ID" value="NZ_LYRP01000012.1"/>
</dbReference>
<comment type="similarity">
    <text evidence="3 7">Belongs to the flagella basal body rod proteins family.</text>
</comment>
<dbReference type="GO" id="GO:0005198">
    <property type="term" value="F:structural molecule activity"/>
    <property type="evidence" value="ECO:0007669"/>
    <property type="project" value="UniProtKB-UniRule"/>
</dbReference>
<evidence type="ECO:0000259" key="10">
    <source>
        <dbReference type="Pfam" id="PF22638"/>
    </source>
</evidence>
<dbReference type="Pfam" id="PF00460">
    <property type="entry name" value="Flg_bb_rod"/>
    <property type="match status" value="1"/>
</dbReference>
<dbReference type="InterPro" id="IPR053927">
    <property type="entry name" value="FlgK_helical"/>
</dbReference>
<evidence type="ECO:0000256" key="1">
    <source>
        <dbReference type="ARBA" id="ARBA00004365"/>
    </source>
</evidence>
<dbReference type="EMBL" id="LYRP01000012">
    <property type="protein sequence ID" value="OAT76929.1"/>
    <property type="molecule type" value="Genomic_DNA"/>
</dbReference>
<dbReference type="InterPro" id="IPR001444">
    <property type="entry name" value="Flag_bb_rod_N"/>
</dbReference>
<keyword evidence="5 7" id="KW-0964">Secreted</keyword>
<comment type="caution">
    <text evidence="11">The sequence shown here is derived from an EMBL/GenBank/DDBJ whole genome shotgun (WGS) entry which is preliminary data.</text>
</comment>
<dbReference type="NCBIfam" id="TIGR02492">
    <property type="entry name" value="flgK_ends"/>
    <property type="match status" value="1"/>
</dbReference>
<dbReference type="OrthoDB" id="9802553at2"/>
<dbReference type="SUPFAM" id="SSF64518">
    <property type="entry name" value="Phase 1 flagellin"/>
    <property type="match status" value="1"/>
</dbReference>
<reference evidence="12" key="1">
    <citation type="submission" date="2016-05" db="EMBL/GenBank/DDBJ databases">
        <authorList>
            <person name="Behera P."/>
            <person name="Vaishampayan P."/>
            <person name="Singh N."/>
            <person name="Raina V."/>
            <person name="Suar M."/>
            <person name="Pattnaik A."/>
            <person name="Rastogi G."/>
        </authorList>
    </citation>
    <scope>NUCLEOTIDE SEQUENCE [LARGE SCALE GENOMIC DNA]</scope>
    <source>
        <strain evidence="12">MP23</strain>
    </source>
</reference>
<dbReference type="AlphaFoldDB" id="A0A1B7L3F3"/>
<keyword evidence="12" id="KW-1185">Reference proteome</keyword>
<dbReference type="Pfam" id="PF06429">
    <property type="entry name" value="Flg_bbr_C"/>
    <property type="match status" value="1"/>
</dbReference>
<comment type="subcellular location">
    <subcellularLocation>
        <location evidence="1 7">Bacterial flagellum</location>
    </subcellularLocation>
    <subcellularLocation>
        <location evidence="2 7">Secreted</location>
    </subcellularLocation>
</comment>
<evidence type="ECO:0000259" key="8">
    <source>
        <dbReference type="Pfam" id="PF00460"/>
    </source>
</evidence>
<dbReference type="Proteomes" id="UP000078225">
    <property type="component" value="Unassembled WGS sequence"/>
</dbReference>